<comment type="caution">
    <text evidence="2">The sequence shown here is derived from an EMBL/GenBank/DDBJ whole genome shotgun (WGS) entry which is preliminary data.</text>
</comment>
<protein>
    <submittedName>
        <fullName evidence="2">Uncharacterized protein</fullName>
    </submittedName>
</protein>
<gene>
    <name evidence="2" type="ORF">Godav_003425</name>
</gene>
<feature type="region of interest" description="Disordered" evidence="1">
    <location>
        <begin position="1"/>
        <end position="32"/>
    </location>
</feature>
<sequence>MPTMMAVSAKKSSSALFTRPGDSLPGVRADVQ</sequence>
<evidence type="ECO:0000313" key="3">
    <source>
        <dbReference type="Proteomes" id="UP000593561"/>
    </source>
</evidence>
<reference evidence="2 3" key="1">
    <citation type="journal article" date="2019" name="Genome Biol. Evol.">
        <title>Insights into the evolution of the New World diploid cottons (Gossypium, subgenus Houzingenia) based on genome sequencing.</title>
        <authorList>
            <person name="Grover C.E."/>
            <person name="Arick M.A. 2nd"/>
            <person name="Thrash A."/>
            <person name="Conover J.L."/>
            <person name="Sanders W.S."/>
            <person name="Peterson D.G."/>
            <person name="Frelichowski J.E."/>
            <person name="Scheffler J.A."/>
            <person name="Scheffler B.E."/>
            <person name="Wendel J.F."/>
        </authorList>
    </citation>
    <scope>NUCLEOTIDE SEQUENCE [LARGE SCALE GENOMIC DNA]</scope>
    <source>
        <strain evidence="2">27</strain>
        <tissue evidence="2">Leaf</tissue>
    </source>
</reference>
<dbReference type="AlphaFoldDB" id="A0A7J8SIE8"/>
<organism evidence="2 3">
    <name type="scientific">Gossypium davidsonii</name>
    <name type="common">Davidson's cotton</name>
    <name type="synonym">Gossypium klotzschianum subsp. davidsonii</name>
    <dbReference type="NCBI Taxonomy" id="34287"/>
    <lineage>
        <taxon>Eukaryota</taxon>
        <taxon>Viridiplantae</taxon>
        <taxon>Streptophyta</taxon>
        <taxon>Embryophyta</taxon>
        <taxon>Tracheophyta</taxon>
        <taxon>Spermatophyta</taxon>
        <taxon>Magnoliopsida</taxon>
        <taxon>eudicotyledons</taxon>
        <taxon>Gunneridae</taxon>
        <taxon>Pentapetalae</taxon>
        <taxon>rosids</taxon>
        <taxon>malvids</taxon>
        <taxon>Malvales</taxon>
        <taxon>Malvaceae</taxon>
        <taxon>Malvoideae</taxon>
        <taxon>Gossypium</taxon>
    </lineage>
</organism>
<proteinExistence type="predicted"/>
<name>A0A7J8SIE8_GOSDV</name>
<dbReference type="Proteomes" id="UP000593561">
    <property type="component" value="Unassembled WGS sequence"/>
</dbReference>
<accession>A0A7J8SIE8</accession>
<evidence type="ECO:0000313" key="2">
    <source>
        <dbReference type="EMBL" id="MBA0625645.1"/>
    </source>
</evidence>
<keyword evidence="3" id="KW-1185">Reference proteome</keyword>
<dbReference type="EMBL" id="JABFAC010000010">
    <property type="protein sequence ID" value="MBA0625645.1"/>
    <property type="molecule type" value="Genomic_DNA"/>
</dbReference>
<evidence type="ECO:0000256" key="1">
    <source>
        <dbReference type="SAM" id="MobiDB-lite"/>
    </source>
</evidence>